<evidence type="ECO:0000313" key="4">
    <source>
        <dbReference type="Proteomes" id="UP000003303"/>
    </source>
</evidence>
<keyword evidence="2" id="KW-0472">Membrane</keyword>
<name>C2MC84_9PORP</name>
<feature type="region of interest" description="Disordered" evidence="1">
    <location>
        <begin position="194"/>
        <end position="228"/>
    </location>
</feature>
<proteinExistence type="predicted"/>
<keyword evidence="4" id="KW-1185">Reference proteome</keyword>
<dbReference type="EMBL" id="ACLR01000170">
    <property type="protein sequence ID" value="EEK16656.1"/>
    <property type="molecule type" value="Genomic_DNA"/>
</dbReference>
<evidence type="ECO:0000256" key="2">
    <source>
        <dbReference type="SAM" id="Phobius"/>
    </source>
</evidence>
<evidence type="ECO:0000313" key="3">
    <source>
        <dbReference type="EMBL" id="EEK16656.1"/>
    </source>
</evidence>
<organism evidence="3 4">
    <name type="scientific">Porphyromonas uenonis 60-3</name>
    <dbReference type="NCBI Taxonomy" id="596327"/>
    <lineage>
        <taxon>Bacteria</taxon>
        <taxon>Pseudomonadati</taxon>
        <taxon>Bacteroidota</taxon>
        <taxon>Bacteroidia</taxon>
        <taxon>Bacteroidales</taxon>
        <taxon>Porphyromonadaceae</taxon>
        <taxon>Porphyromonas</taxon>
    </lineage>
</organism>
<feature type="compositionally biased region" description="Low complexity" evidence="1">
    <location>
        <begin position="201"/>
        <end position="211"/>
    </location>
</feature>
<evidence type="ECO:0000256" key="1">
    <source>
        <dbReference type="SAM" id="MobiDB-lite"/>
    </source>
</evidence>
<keyword evidence="2" id="KW-0812">Transmembrane</keyword>
<accession>C2MC84</accession>
<sequence length="228" mass="25718">MGFFRYPVVSLWCNNYKSTCTMKQDATATKQNSTKSYTWLIYLAAWLVIVLIQSILIGQSSTMAKSLFQAPSHYLSTWFLDIFLIAIFYLNYYYVAGHMMRRRHFGGYIAFVVVVAVVALFMPILCKALFGWRTPTQDLPFVTVSWSGAIGAVTVITIGLAVRALLEWLKLNKLTAEQREELIKLRNEVTSHKMQAKSDTIKPTTEITPTPAELAAQEPKPIAPAQPD</sequence>
<dbReference type="AlphaFoldDB" id="C2MC84"/>
<keyword evidence="2" id="KW-1133">Transmembrane helix</keyword>
<feature type="transmembrane region" description="Helical" evidence="2">
    <location>
        <begin position="39"/>
        <end position="58"/>
    </location>
</feature>
<protein>
    <submittedName>
        <fullName evidence="3">Uncharacterized protein</fullName>
    </submittedName>
</protein>
<comment type="caution">
    <text evidence="3">The sequence shown here is derived from an EMBL/GenBank/DDBJ whole genome shotgun (WGS) entry which is preliminary data.</text>
</comment>
<gene>
    <name evidence="3" type="ORF">PORUE0001_0863</name>
</gene>
<dbReference type="Proteomes" id="UP000003303">
    <property type="component" value="Unassembled WGS sequence"/>
</dbReference>
<feature type="transmembrane region" description="Helical" evidence="2">
    <location>
        <begin position="78"/>
        <end position="96"/>
    </location>
</feature>
<reference evidence="3 4" key="1">
    <citation type="submission" date="2009-04" db="EMBL/GenBank/DDBJ databases">
        <authorList>
            <person name="Sebastian Y."/>
            <person name="Madupu R."/>
            <person name="Durkin A.S."/>
            <person name="Torralba M."/>
            <person name="Methe B."/>
            <person name="Sutton G.G."/>
            <person name="Strausberg R.L."/>
            <person name="Nelson K.E."/>
        </authorList>
    </citation>
    <scope>NUCLEOTIDE SEQUENCE [LARGE SCALE GENOMIC DNA]</scope>
    <source>
        <strain evidence="3 4">60-3</strain>
    </source>
</reference>
<feature type="transmembrane region" description="Helical" evidence="2">
    <location>
        <begin position="144"/>
        <end position="166"/>
    </location>
</feature>
<feature type="transmembrane region" description="Helical" evidence="2">
    <location>
        <begin position="108"/>
        <end position="132"/>
    </location>
</feature>